<feature type="compositionally biased region" description="Polar residues" evidence="11">
    <location>
        <begin position="1065"/>
        <end position="1076"/>
    </location>
</feature>
<dbReference type="InterPro" id="IPR036426">
    <property type="entry name" value="Bulb-type_lectin_dom_sf"/>
</dbReference>
<evidence type="ECO:0000256" key="10">
    <source>
        <dbReference type="ARBA" id="ARBA00048679"/>
    </source>
</evidence>
<reference evidence="13 14" key="2">
    <citation type="journal article" date="2017" name="Genome Biol.">
        <title>New reference genome sequences of hot pepper reveal the massive evolution of plant disease-resistance genes by retroduplication.</title>
        <authorList>
            <person name="Kim S."/>
            <person name="Park J."/>
            <person name="Yeom S.I."/>
            <person name="Kim Y.M."/>
            <person name="Seo E."/>
            <person name="Kim K.T."/>
            <person name="Kim M.S."/>
            <person name="Lee J.M."/>
            <person name="Cheong K."/>
            <person name="Shin H.S."/>
            <person name="Kim S.B."/>
            <person name="Han K."/>
            <person name="Lee J."/>
            <person name="Park M."/>
            <person name="Lee H.A."/>
            <person name="Lee H.Y."/>
            <person name="Lee Y."/>
            <person name="Oh S."/>
            <person name="Lee J.H."/>
            <person name="Choi E."/>
            <person name="Choi E."/>
            <person name="Lee S.E."/>
            <person name="Jeon J."/>
            <person name="Kim H."/>
            <person name="Choi G."/>
            <person name="Song H."/>
            <person name="Lee J."/>
            <person name="Lee S.C."/>
            <person name="Kwon J.K."/>
            <person name="Lee H.Y."/>
            <person name="Koo N."/>
            <person name="Hong Y."/>
            <person name="Kim R.W."/>
            <person name="Kang W.H."/>
            <person name="Huh J.H."/>
            <person name="Kang B.C."/>
            <person name="Yang T.J."/>
            <person name="Lee Y.H."/>
            <person name="Bennetzen J.L."/>
            <person name="Choi D."/>
        </authorList>
    </citation>
    <scope>NUCLEOTIDE SEQUENCE [LARGE SCALE GENOMIC DNA]</scope>
    <source>
        <strain evidence="14">cv. CM334</strain>
    </source>
</reference>
<dbReference type="Gene3D" id="1.10.510.10">
    <property type="entry name" value="Transferase(Phosphotransferase) domain 1"/>
    <property type="match status" value="2"/>
</dbReference>
<evidence type="ECO:0000259" key="12">
    <source>
        <dbReference type="PROSITE" id="PS50011"/>
    </source>
</evidence>
<keyword evidence="6" id="KW-0418">Kinase</keyword>
<dbReference type="SMART" id="SM00220">
    <property type="entry name" value="S_TKc"/>
    <property type="match status" value="1"/>
</dbReference>
<keyword evidence="14" id="KW-1185">Reference proteome</keyword>
<dbReference type="SUPFAM" id="SSF56112">
    <property type="entry name" value="Protein kinase-like (PK-like)"/>
    <property type="match status" value="2"/>
</dbReference>
<accession>A0A2G3AK73</accession>
<feature type="compositionally biased region" description="Basic and acidic residues" evidence="11">
    <location>
        <begin position="830"/>
        <end position="842"/>
    </location>
</feature>
<dbReference type="PROSITE" id="PS50011">
    <property type="entry name" value="PROTEIN_KINASE_DOM"/>
    <property type="match status" value="2"/>
</dbReference>
<comment type="catalytic activity">
    <reaction evidence="9">
        <text>L-threonyl-[protein] + ATP = O-phospho-L-threonyl-[protein] + ADP + H(+)</text>
        <dbReference type="Rhea" id="RHEA:46608"/>
        <dbReference type="Rhea" id="RHEA-COMP:11060"/>
        <dbReference type="Rhea" id="RHEA-COMP:11605"/>
        <dbReference type="ChEBI" id="CHEBI:15378"/>
        <dbReference type="ChEBI" id="CHEBI:30013"/>
        <dbReference type="ChEBI" id="CHEBI:30616"/>
        <dbReference type="ChEBI" id="CHEBI:61977"/>
        <dbReference type="ChEBI" id="CHEBI:456216"/>
        <dbReference type="EC" id="2.7.11.1"/>
    </reaction>
</comment>
<feature type="domain" description="Protein kinase" evidence="12">
    <location>
        <begin position="471"/>
        <end position="769"/>
    </location>
</feature>
<feature type="compositionally biased region" description="Basic and acidic residues" evidence="11">
    <location>
        <begin position="260"/>
        <end position="282"/>
    </location>
</feature>
<evidence type="ECO:0000256" key="6">
    <source>
        <dbReference type="ARBA" id="ARBA00022777"/>
    </source>
</evidence>
<evidence type="ECO:0000256" key="2">
    <source>
        <dbReference type="ARBA" id="ARBA00022527"/>
    </source>
</evidence>
<keyword evidence="5" id="KW-0547">Nucleotide-binding</keyword>
<protein>
    <recommendedName>
        <fullName evidence="1">non-specific serine/threonine protein kinase</fullName>
        <ecNumber evidence="1">2.7.11.1</ecNumber>
    </recommendedName>
</protein>
<dbReference type="InterPro" id="IPR000719">
    <property type="entry name" value="Prot_kinase_dom"/>
</dbReference>
<comment type="catalytic activity">
    <reaction evidence="10">
        <text>L-seryl-[protein] + ATP = O-phospho-L-seryl-[protein] + ADP + H(+)</text>
        <dbReference type="Rhea" id="RHEA:17989"/>
        <dbReference type="Rhea" id="RHEA-COMP:9863"/>
        <dbReference type="Rhea" id="RHEA-COMP:11604"/>
        <dbReference type="ChEBI" id="CHEBI:15378"/>
        <dbReference type="ChEBI" id="CHEBI:29999"/>
        <dbReference type="ChEBI" id="CHEBI:30616"/>
        <dbReference type="ChEBI" id="CHEBI:83421"/>
        <dbReference type="ChEBI" id="CHEBI:456216"/>
        <dbReference type="EC" id="2.7.11.1"/>
    </reaction>
</comment>
<keyword evidence="2" id="KW-0723">Serine/threonine-protein kinase</keyword>
<feature type="region of interest" description="Disordered" evidence="11">
    <location>
        <begin position="1045"/>
        <end position="1097"/>
    </location>
</feature>
<dbReference type="PROSITE" id="PS00108">
    <property type="entry name" value="PROTEIN_KINASE_ST"/>
    <property type="match status" value="2"/>
</dbReference>
<keyword evidence="4" id="KW-0732">Signal</keyword>
<dbReference type="InterPro" id="IPR013103">
    <property type="entry name" value="RVT_2"/>
</dbReference>
<evidence type="ECO:0000256" key="4">
    <source>
        <dbReference type="ARBA" id="ARBA00022729"/>
    </source>
</evidence>
<dbReference type="Pfam" id="PF07727">
    <property type="entry name" value="RVT_2"/>
    <property type="match status" value="1"/>
</dbReference>
<reference evidence="13 14" key="1">
    <citation type="journal article" date="2014" name="Nat. Genet.">
        <title>Genome sequence of the hot pepper provides insights into the evolution of pungency in Capsicum species.</title>
        <authorList>
            <person name="Kim S."/>
            <person name="Park M."/>
            <person name="Yeom S.I."/>
            <person name="Kim Y.M."/>
            <person name="Lee J.M."/>
            <person name="Lee H.A."/>
            <person name="Seo E."/>
            <person name="Choi J."/>
            <person name="Cheong K."/>
            <person name="Kim K.T."/>
            <person name="Jung K."/>
            <person name="Lee G.W."/>
            <person name="Oh S.K."/>
            <person name="Bae C."/>
            <person name="Kim S.B."/>
            <person name="Lee H.Y."/>
            <person name="Kim S.Y."/>
            <person name="Kim M.S."/>
            <person name="Kang B.C."/>
            <person name="Jo Y.D."/>
            <person name="Yang H.B."/>
            <person name="Jeong H.J."/>
            <person name="Kang W.H."/>
            <person name="Kwon J.K."/>
            <person name="Shin C."/>
            <person name="Lim J.Y."/>
            <person name="Park J.H."/>
            <person name="Huh J.H."/>
            <person name="Kim J.S."/>
            <person name="Kim B.D."/>
            <person name="Cohen O."/>
            <person name="Paran I."/>
            <person name="Suh M.C."/>
            <person name="Lee S.B."/>
            <person name="Kim Y.K."/>
            <person name="Shin Y."/>
            <person name="Noh S.J."/>
            <person name="Park J."/>
            <person name="Seo Y.S."/>
            <person name="Kwon S.Y."/>
            <person name="Kim H.A."/>
            <person name="Park J.M."/>
            <person name="Kim H.J."/>
            <person name="Choi S.B."/>
            <person name="Bosland P.W."/>
            <person name="Reeves G."/>
            <person name="Jo S.H."/>
            <person name="Lee B.W."/>
            <person name="Cho H.T."/>
            <person name="Choi H.S."/>
            <person name="Lee M.S."/>
            <person name="Yu Y."/>
            <person name="Do Choi Y."/>
            <person name="Park B.S."/>
            <person name="van Deynze A."/>
            <person name="Ashrafi H."/>
            <person name="Hill T."/>
            <person name="Kim W.T."/>
            <person name="Pai H.S."/>
            <person name="Ahn H.K."/>
            <person name="Yeam I."/>
            <person name="Giovannoni J.J."/>
            <person name="Rose J.K."/>
            <person name="Sorensen I."/>
            <person name="Lee S.J."/>
            <person name="Kim R.W."/>
            <person name="Choi I.Y."/>
            <person name="Choi B.S."/>
            <person name="Lim J.S."/>
            <person name="Lee Y.H."/>
            <person name="Choi D."/>
        </authorList>
    </citation>
    <scope>NUCLEOTIDE SEQUENCE [LARGE SCALE GENOMIC DNA]</scope>
    <source>
        <strain evidence="14">cv. CM334</strain>
    </source>
</reference>
<dbReference type="InterPro" id="IPR001480">
    <property type="entry name" value="Bulb-type_lectin_dom"/>
</dbReference>
<dbReference type="EMBL" id="AYRZ02000001">
    <property type="protein sequence ID" value="PHT94600.1"/>
    <property type="molecule type" value="Genomic_DNA"/>
</dbReference>
<dbReference type="PANTHER" id="PTHR22967">
    <property type="entry name" value="SERINE/THREONINE PROTEIN KINASE"/>
    <property type="match status" value="1"/>
</dbReference>
<feature type="compositionally biased region" description="Low complexity" evidence="11">
    <location>
        <begin position="791"/>
        <end position="801"/>
    </location>
</feature>
<evidence type="ECO:0000313" key="14">
    <source>
        <dbReference type="Proteomes" id="UP000222542"/>
    </source>
</evidence>
<feature type="compositionally biased region" description="Basic and acidic residues" evidence="11">
    <location>
        <begin position="753"/>
        <end position="769"/>
    </location>
</feature>
<dbReference type="Pfam" id="PF00069">
    <property type="entry name" value="Pkinase"/>
    <property type="match status" value="2"/>
</dbReference>
<dbReference type="Pfam" id="PF01453">
    <property type="entry name" value="B_lectin"/>
    <property type="match status" value="1"/>
</dbReference>
<evidence type="ECO:0000256" key="8">
    <source>
        <dbReference type="ARBA" id="ARBA00023180"/>
    </source>
</evidence>
<proteinExistence type="predicted"/>
<keyword evidence="8" id="KW-0325">Glycoprotein</keyword>
<dbReference type="Proteomes" id="UP000222542">
    <property type="component" value="Unassembled WGS sequence"/>
</dbReference>
<dbReference type="SUPFAM" id="SSF51110">
    <property type="entry name" value="alpha-D-mannose-specific plant lectins"/>
    <property type="match status" value="1"/>
</dbReference>
<feature type="compositionally biased region" description="Pro residues" evidence="11">
    <location>
        <begin position="781"/>
        <end position="790"/>
    </location>
</feature>
<feature type="region of interest" description="Disordered" evidence="11">
    <location>
        <begin position="997"/>
        <end position="1032"/>
    </location>
</feature>
<dbReference type="STRING" id="4072.A0A2G3AK73"/>
<dbReference type="GO" id="GO:0005524">
    <property type="term" value="F:ATP binding"/>
    <property type="evidence" value="ECO:0007669"/>
    <property type="project" value="UniProtKB-KW"/>
</dbReference>
<comment type="caution">
    <text evidence="13">The sequence shown here is derived from an EMBL/GenBank/DDBJ whole genome shotgun (WGS) entry which is preliminary data.</text>
</comment>
<dbReference type="EC" id="2.7.11.1" evidence="1"/>
<dbReference type="InterPro" id="IPR008271">
    <property type="entry name" value="Ser/Thr_kinase_AS"/>
</dbReference>
<keyword evidence="7" id="KW-0067">ATP-binding</keyword>
<feature type="domain" description="Protein kinase" evidence="12">
    <location>
        <begin position="1220"/>
        <end position="1484"/>
    </location>
</feature>
<dbReference type="PANTHER" id="PTHR22967:SF57">
    <property type="entry name" value="AUXILIN, ISOFORM A-RELATED"/>
    <property type="match status" value="1"/>
</dbReference>
<name>A0A2G3AK73_CAPAN</name>
<feature type="compositionally biased region" description="Polar residues" evidence="11">
    <location>
        <begin position="1004"/>
        <end position="1027"/>
    </location>
</feature>
<dbReference type="GO" id="GO:0004674">
    <property type="term" value="F:protein serine/threonine kinase activity"/>
    <property type="evidence" value="ECO:0000318"/>
    <property type="project" value="GO_Central"/>
</dbReference>
<sequence length="1484" mass="164353">MKADGTIDKYKARLVVKGFKQKEGLDYFDTYSPVTRITSIRMLISLAAVYGLEIHQMNVKTAFLNGELEEEIYMEQPEGFVVPGKENKNLSSAPSASIVENSDGSSGVATAKKNLNSDGGGVAAIGEHILGSDCGAAPHGEQNLGGTSFVTPSNIPIISSDWESESDDTANLNYEDFFNKGEDEYGSDVHDEVLDVERYTLLLCHSWTIYRRLEPIHYVAHWYTKETYLKTYSYYIQPITNMQIWSKSINPSVLSPTIKKMPDRPDKSRRKEQSENKAEKLSKHGVEMSYNIYHAKGYNKKGYHLATSSTKSSAGSSAAPGTKRGRPKRLLLLVEGGELMLLLVVDEGELMLLILFGLGGRAGGQSQDWWSTILTIIGSSKTDGRTGGSIGRGKVVAPSTINGNGRGREAGTSTVIGRGKGRGAGANKGRETNGVTDVGRELFKMWRFKPFMPKEQTGLEGRTIDIGNLKVHVRNAIAEGGFSCVYLARDVLHGSKQYALKHIIVNDEESLDLVLKEISVMKSLKGHPNIVTLHAHAILDVGRTKEALLVMEYCDQSLVSVLENRGAGFFEEKQVLLIFRDVCNAVFAMHCQSPPIAHRDLKAENLLLGADGLWKLCDFGSTSTNHKRFEKPEEMGIEEDNIRKHTTPAYRAPEMWDLYRRELINEKVDIWALGCLLFRICYFKSAFDGESKLQVLNGNYRIPELPKYPVLPIAIIRADLTLKLSNSICLILWQVWFRANGLLPDELQKLLPDRPPEMQKQGIDGHEGFSRAAGKTSPMPSRNPPPPPPAAESNPNASLASHNSKTGVATGPIGAFWNTQHATSASVSEETTRPKFDEEIRHSSSSYDKSHPNKVPVSYKTSPLKEESLSSHPVQNNMQPKPANRAGEASSRDFEINLFQDDSGLNVGSNKSSKSEGPTGSQGEAYNAFVAEFCTNKPNPGNNAKQPEKKELMEAEVEKLKQQLSRANMEKSEIASKYEKLSAICRSQRQEIQELKQALAARTPSPSRDTTRNQASPGSQPSSTPPKKNNIGGTVWELQQGLFGQSHVSPDSKPWQAFADDDPKQQATPVNANPRSVRTRNGHQNRETSEINTSSFGTDSFRAVPVSSSQMMATFNESKNSQRYGELKNIDSKSATQPAGWAVNEGIARYKPRHKIEKTSISYTPTSQFSQDFDDLIIHHMENHFLQLLGFLVLFLAARFVAFAQASNITLGSSLVASGNSSAWLSPSGDFASGFHQIWWSIPPSFLDTGVSYASLLDTGNFILASSESSLLWQSFDHPSDTILPTQTIDTTKSLSSRTSQNNFSRGHFEFRLIPDGNLVLNTFALPTGNAYEAYFWSHTVDTGYPNVTGNRLIFNESECSTQIIHCDIKPQNILLDDSFEARISDFGLAKLLMKDQTRTLTGIRGTKGYVAPEWFRNTAVTAKVDVYSYGIVLLETICCRKCMDTAMENEEEIILIDRVYDCFHSRLLHNLVQDDDEALSDMR</sequence>
<feature type="compositionally biased region" description="Polar residues" evidence="11">
    <location>
        <begin position="906"/>
        <end position="923"/>
    </location>
</feature>
<evidence type="ECO:0000256" key="7">
    <source>
        <dbReference type="ARBA" id="ARBA00022840"/>
    </source>
</evidence>
<feature type="compositionally biased region" description="Polar residues" evidence="11">
    <location>
        <begin position="817"/>
        <end position="829"/>
    </location>
</feature>
<organism evidence="13 14">
    <name type="scientific">Capsicum annuum</name>
    <name type="common">Capsicum pepper</name>
    <dbReference type="NCBI Taxonomy" id="4072"/>
    <lineage>
        <taxon>Eukaryota</taxon>
        <taxon>Viridiplantae</taxon>
        <taxon>Streptophyta</taxon>
        <taxon>Embryophyta</taxon>
        <taxon>Tracheophyta</taxon>
        <taxon>Spermatophyta</taxon>
        <taxon>Magnoliopsida</taxon>
        <taxon>eudicotyledons</taxon>
        <taxon>Gunneridae</taxon>
        <taxon>Pentapetalae</taxon>
        <taxon>asterids</taxon>
        <taxon>lamiids</taxon>
        <taxon>Solanales</taxon>
        <taxon>Solanaceae</taxon>
        <taxon>Solanoideae</taxon>
        <taxon>Capsiceae</taxon>
        <taxon>Capsicum</taxon>
    </lineage>
</organism>
<feature type="region of interest" description="Disordered" evidence="11">
    <location>
        <begin position="901"/>
        <end position="923"/>
    </location>
</feature>
<evidence type="ECO:0000256" key="5">
    <source>
        <dbReference type="ARBA" id="ARBA00022741"/>
    </source>
</evidence>
<keyword evidence="3" id="KW-0808">Transferase</keyword>
<dbReference type="Gramene" id="PHT94600">
    <property type="protein sequence ID" value="PHT94600"/>
    <property type="gene ID" value="T459_02482"/>
</dbReference>
<feature type="region of interest" description="Disordered" evidence="11">
    <location>
        <begin position="753"/>
        <end position="889"/>
    </location>
</feature>
<gene>
    <name evidence="13" type="ORF">T459_02482</name>
</gene>
<feature type="region of interest" description="Disordered" evidence="11">
    <location>
        <begin position="385"/>
        <end position="431"/>
    </location>
</feature>
<feature type="compositionally biased region" description="Polar residues" evidence="11">
    <location>
        <begin position="870"/>
        <end position="879"/>
    </location>
</feature>
<evidence type="ECO:0000256" key="1">
    <source>
        <dbReference type="ARBA" id="ARBA00012513"/>
    </source>
</evidence>
<evidence type="ECO:0000256" key="3">
    <source>
        <dbReference type="ARBA" id="ARBA00022679"/>
    </source>
</evidence>
<dbReference type="GO" id="GO:0005737">
    <property type="term" value="C:cytoplasm"/>
    <property type="evidence" value="ECO:0000318"/>
    <property type="project" value="GO_Central"/>
</dbReference>
<evidence type="ECO:0000313" key="13">
    <source>
        <dbReference type="EMBL" id="PHT94600.1"/>
    </source>
</evidence>
<evidence type="ECO:0000256" key="9">
    <source>
        <dbReference type="ARBA" id="ARBA00047899"/>
    </source>
</evidence>
<evidence type="ECO:0000256" key="11">
    <source>
        <dbReference type="SAM" id="MobiDB-lite"/>
    </source>
</evidence>
<dbReference type="InterPro" id="IPR011009">
    <property type="entry name" value="Kinase-like_dom_sf"/>
</dbReference>
<feature type="region of interest" description="Disordered" evidence="11">
    <location>
        <begin position="256"/>
        <end position="282"/>
    </location>
</feature>